<accession>Q74FA7</accession>
<keyword evidence="3" id="KW-1185">Reference proteome</keyword>
<gene>
    <name evidence="2" type="ordered locus">GSU0702</name>
</gene>
<dbReference type="KEGG" id="gsu:GSU0702"/>
<reference evidence="2 3" key="1">
    <citation type="journal article" date="2003" name="Science">
        <title>Genome of Geobacter sulfurreducens: metal reduction in subsurface environments.</title>
        <authorList>
            <person name="Methe B.A."/>
            <person name="Nelson K.E."/>
            <person name="Eisen J.A."/>
            <person name="Paulsen I.T."/>
            <person name="Nelson W."/>
            <person name="Heidelberg J.F."/>
            <person name="Wu D."/>
            <person name="Wu M."/>
            <person name="Ward N."/>
            <person name="Beanan M.J."/>
            <person name="Dodson R.J."/>
            <person name="Madupu R."/>
            <person name="Brinkac L.M."/>
            <person name="Daugherty S.C."/>
            <person name="DeBoy R.T."/>
            <person name="Durkin A.S."/>
            <person name="Gwinn M."/>
            <person name="Kolonay J.F."/>
            <person name="Sullivan S.A."/>
            <person name="Haft D.H."/>
            <person name="Selengut J."/>
            <person name="Davidsen T.M."/>
            <person name="Zafar N."/>
            <person name="White O."/>
            <person name="Tran B."/>
            <person name="Romero C."/>
            <person name="Forberger H.A."/>
            <person name="Weidman J."/>
            <person name="Khouri H."/>
            <person name="Feldblyum T.V."/>
            <person name="Utterback T.R."/>
            <person name="Van Aken S.E."/>
            <person name="Lovley D.R."/>
            <person name="Fraser C.M."/>
        </authorList>
    </citation>
    <scope>NUCLEOTIDE SEQUENCE [LARGE SCALE GENOMIC DNA]</scope>
    <source>
        <strain evidence="3">ATCC 51573 / DSM 12127 / PCA</strain>
    </source>
</reference>
<dbReference type="InParanoid" id="Q74FA7"/>
<keyword evidence="1" id="KW-0732">Signal</keyword>
<dbReference type="InterPro" id="IPR051829">
    <property type="entry name" value="Multiheme_Cytochr_ET"/>
</dbReference>
<dbReference type="EnsemblBacteria" id="AAR34032">
    <property type="protein sequence ID" value="AAR34032"/>
    <property type="gene ID" value="GSU0702"/>
</dbReference>
<dbReference type="STRING" id="243231.GSU0702"/>
<reference evidence="2 3" key="2">
    <citation type="journal article" date="2012" name="BMC Genomics">
        <title>Comparative genomic analysis of Geobacter sulfurreducens KN400, a strain with enhanced capacity for extracellular electron transfer and electricity production.</title>
        <authorList>
            <person name="Butler J.E."/>
            <person name="Young N.D."/>
            <person name="Aklujkar M."/>
            <person name="Lovley D.R."/>
        </authorList>
    </citation>
    <scope>NUCLEOTIDE SEQUENCE [LARGE SCALE GENOMIC DNA]</scope>
    <source>
        <strain evidence="3">ATCC 51573 / DSM 12127 / PCA</strain>
    </source>
</reference>
<protein>
    <submittedName>
        <fullName evidence="2">Lipoprotein cytochrome c</fullName>
    </submittedName>
</protein>
<dbReference type="eggNOG" id="COG3880">
    <property type="taxonomic scope" value="Bacteria"/>
</dbReference>
<dbReference type="OrthoDB" id="9810317at2"/>
<evidence type="ECO:0000313" key="2">
    <source>
        <dbReference type="EMBL" id="AAR34032.1"/>
    </source>
</evidence>
<dbReference type="eggNOG" id="COG3303">
    <property type="taxonomic scope" value="Bacteria"/>
</dbReference>
<dbReference type="EMBL" id="AE017180">
    <property type="protein sequence ID" value="AAR34032.1"/>
    <property type="molecule type" value="Genomic_DNA"/>
</dbReference>
<keyword evidence="2" id="KW-0449">Lipoprotein</keyword>
<dbReference type="Pfam" id="PF09698">
    <property type="entry name" value="GSu_C4xC__C2xCH"/>
    <property type="match status" value="5"/>
</dbReference>
<dbReference type="HOGENOM" id="CLU_235482_0_0_7"/>
<dbReference type="PANTHER" id="PTHR35038">
    <property type="entry name" value="DISSIMILATORY SULFITE REDUCTASE SIRA"/>
    <property type="match status" value="1"/>
</dbReference>
<dbReference type="GO" id="GO:0016491">
    <property type="term" value="F:oxidoreductase activity"/>
    <property type="evidence" value="ECO:0000318"/>
    <property type="project" value="GO_Central"/>
</dbReference>
<evidence type="ECO:0000256" key="1">
    <source>
        <dbReference type="ARBA" id="ARBA00022729"/>
    </source>
</evidence>
<sequence length="1916" mass="199059">MVVGSEVTVNTRSWKMLMMWCSVMFVGISPVLTGVDEVRAAIQCYQCHGTAATSDYRPEDSAFRAISTGGFKGNHRTHMASSATANSCTICHGTSGYQASHRDGTIAIASNINASPAVGTYSRGTSFAQSASVVPGTCSNVNCHFETVTPAWGSTPLASTADCGTCHGSAPATGSHPVGGSKHGAYYGTGTSSCGTCHPDHGAKEGTARFAHATSVGRDLQVSFAAAPNSGSGSYSGPVNDYLPSQSNVFGTCSGTYCHSPGTKSSAFDAPNQSAAWGGSLACNGCHKSDRSSGTAMTSGSHRAHVDGFGLGYATVRCVRCHGATVTSAMAIGTYGNHVNKLVNVAFDSTTTAKNGTYGGVSSPMTKAPGSAYGSCTNVYCHSSGQGNSGSWPPTYTTPTWGSAATGQCGTCHGINGDTHSGYGTPTIMTSGSHTRHLAYSFGITSDETRCATCHATTLTGFTPTVCSSSVCHNQISQKHANYEVNVGFPDYYGATAAYGGTPKPGDGYGSCTNIYCHSDGRDTLHYAQTPLTWGGASLGCTGCHGSATAPQNGSGGTTLSGKHAVHVNNAAIFGTNNSLGCVQCHNRTVSDNSTLLGTTGTQYHVNKTRDYYGTMAGSYNSGTKVCSNVYCHSSGQATPVYRTVAAWTSATGYGCNSCHGADSAFTAAAGEPNYANGGAGTATANSHQRHVASLGITATTGCAACHCRTVDATVTNKLRNYSTLHLNQARNVAMKAINGKSGTYDSNAKTCSATYCHGTSPSPAWGGSTACNSCHSARATDAHWAANSAHKIHWEGSVLPSSYAMTPGNGTGDAATYRFACSSCHSPSGGSAHAGGALAASQAAQVYFGYSAAGVRGSYTGTGTAYSNDNGFNWTAGSSGCTATYCHSGGAGQAGRSAVAWSTSAKTSYNCNLCHGNAAAPNNDWRRGAPLYASGSITYKGQAKGNAHGAHISAQTSLSAVYMQCAHCHGATTATSTAISDKRKHLNKSYDVSAGGTFRDGDNTANSTAVTIAYSYNVAGSSCSNVSCHPVGLDVTTTPSTPLTRSTSTAAWNSSYKCTDCHRIPMQDTDTYHHAMYDYGRTYPTTIPDGSATSGTNYTSRTCTMCHVDHTIFSPDLNVNSAGRSYNLRTAIGSTPTTTANFTNSDYSASGGGICISCHSTERTKSTVRRKQETNATKTPPVTLANYSGSAHQYNVPASFFSDGSRFQGNCSKCHNALVNETSVFMSYTGSGDSFGNHNSGIRRLQGSLGATGGEVAEEQICYRCHSLSSDADPGGGPPKAVANKDYYGVAPMSLASQDIFAANRDFRAANPTYSLTNKLYFKPAAAETPAEAMPNQHNTGDSFSGGTWVGRVMSPWETTVTYETKSQGTNLEGTSYWRMVTFTSPAVYSTTTVPAGNWIINLYCRESSTAQNARVRYMVYKWNNPADTMGATIIAKGTYATELSTAGAPGTVRQIPVSVGTLTLNAGEKIVVDLSLETTTTSTNGYTASFYFGSRAPSELTLPGSVAWTYADPGAPGYGHATQHYSGIHLPSRQNETLAYIAQNRHIECVDCHNPHATRNGLHGDYGIATGGSSTTLVNSNKNWVPNQWVGDYINIISGTGAGQTATISGNNATTVTVAGWTAPASGSVYRIIANNNAVSRSQRGVSGASVSYSGAWTNGTYTMVSEAAYEYQICFKCHAATNPTTNTLRYWNVTSPSLGAARWTNIGLEFNPNNASYHPVIQPLPSTGNRRLQATALTGGWQPGEVMTCSDCHGRDTSTSATAQGPHGSTVKWLLTGMYQNWPFTSAAANGTSSGGTLLTGTGTATPPANNFCFNCHTWAAGGNGHVKSSGGHSRPCVNCHIRVPHGGKVPRLLTGANAPSRYKPDGNGGAFSGSYLTSAILPASGYMGANNVSCSSICGARHTDNSIKAYSW</sequence>
<dbReference type="NCBIfam" id="TIGR01904">
    <property type="entry name" value="GSu_C4xC__C2xCH"/>
    <property type="match status" value="8"/>
</dbReference>
<name>Q74FA7_GEOSL</name>
<dbReference type="InterPro" id="IPR010176">
    <property type="entry name" value="C4xCH_C2xCH_motif_GEOSU"/>
</dbReference>
<dbReference type="PANTHER" id="PTHR35038:SF6">
    <property type="entry name" value="SURFACE LOCALIZED DECAHEME CYTOCHROME C LIPOPROTEIN"/>
    <property type="match status" value="1"/>
</dbReference>
<dbReference type="PATRIC" id="fig|243231.5.peg.698"/>
<dbReference type="Proteomes" id="UP000000577">
    <property type="component" value="Chromosome"/>
</dbReference>
<dbReference type="InterPro" id="IPR036280">
    <property type="entry name" value="Multihaem_cyt_sf"/>
</dbReference>
<evidence type="ECO:0000313" key="3">
    <source>
        <dbReference type="Proteomes" id="UP000000577"/>
    </source>
</evidence>
<dbReference type="SUPFAM" id="SSF48695">
    <property type="entry name" value="Multiheme cytochromes"/>
    <property type="match status" value="7"/>
</dbReference>
<organism evidence="2 3">
    <name type="scientific">Geobacter sulfurreducens (strain ATCC 51573 / DSM 12127 / PCA)</name>
    <dbReference type="NCBI Taxonomy" id="243231"/>
    <lineage>
        <taxon>Bacteria</taxon>
        <taxon>Pseudomonadati</taxon>
        <taxon>Thermodesulfobacteriota</taxon>
        <taxon>Desulfuromonadia</taxon>
        <taxon>Geobacterales</taxon>
        <taxon>Geobacteraceae</taxon>
        <taxon>Geobacter</taxon>
    </lineage>
</organism>
<proteinExistence type="predicted"/>